<accession>A0A6P6RVH3</accession>
<dbReference type="Proteomes" id="UP000515125">
    <property type="component" value="Unplaced"/>
</dbReference>
<feature type="compositionally biased region" description="Low complexity" evidence="1">
    <location>
        <begin position="766"/>
        <end position="778"/>
    </location>
</feature>
<protein>
    <submittedName>
        <fullName evidence="3">Uncharacterized protein LOC34622086</fullName>
    </submittedName>
</protein>
<dbReference type="RefSeq" id="XP_026191115.1">
    <property type="nucleotide sequence ID" value="XM_026335330.1"/>
</dbReference>
<dbReference type="SUPFAM" id="SSF103657">
    <property type="entry name" value="BAR/IMD domain-like"/>
    <property type="match status" value="1"/>
</dbReference>
<dbReference type="OrthoDB" id="10255128at2759"/>
<sequence>MDSYGAESYGAASAEDTLACTTVAAGHVSTAEAAEPSSLAAPATRGDVVTATETTVHPKSSGCGSSFELATPLDKTGAQAPATHDLNAAIQRVEAGRLLLERLRAALLQQAAAASAFAVSLNAAADVLKPHATESQTCAAAVQSYRCLLGNSAAQAKEMSDALRRDVVASTLDRTIENHAQVLNQLVWTVIAVAAQLKLDAAEIQRRNHVAAMEHQRAMEHYLRCSKMAVAAAETAQASQSLLPSTKTELALQCIRLCVEARQAEEAYAASVEKMQHRSKLSRERVQGIVRCLEEMDLKRMHCLRDALTRAGVFVAANLRHMQYDLERSIQAVEAVDPKADLQEFIDGRISQTPSSVSPPTVEKWTVLESIYGDSLQPVVCNSITSRKSSGSTTSLTSATSVARQLLQKSHLQRVVQSAASLAVYTLGAADTSVVESTERQSNAATAISSVIPSPPDPAVLERLNDEYSGFIEALWASVTRTSAGSVVLPAAACSLLQKKMPQLQEDLTSSLHRDVFLSCLVATKRKKAKEAPDRQALLPSMLQLRLLGVCCDWLLTAADAQLDAWAGRQLLLLAVEIAAPGTAEEDPQQQQQWNWLEALQEQRRMGNSPLDPLCKRPEADEREQEALPYSSSCNSRTSPADTGGPTGPSSLAVRWSLHRCVYHHRYWNRVTFWEEALTITVSEELQRQKLSEKWQAAGTEALQRQDRLFRDKNPCCSSLPSFGSFMALYGIAEEQVQSLLLSVSRHLNLDEQTREMLLHGVTDASSSGNKSSKSNSSRLATNPKQMQKHVQQHHEMAKQGNRLAHLNLTDLSLQSLDRMPPPLLEPFKTGAGLGSVVLRQWIAGFCQYGREQKTGRKRAATGGMLWRIYVHKETSDLQSDKRDAFKERPYCKKCSSYYCLPRSNEHEIVYASLLSTARWGGSTTLLLGRGPTIATSKWLLFP</sequence>
<dbReference type="GeneID" id="34622086"/>
<feature type="compositionally biased region" description="Polar residues" evidence="1">
    <location>
        <begin position="630"/>
        <end position="641"/>
    </location>
</feature>
<feature type="region of interest" description="Disordered" evidence="1">
    <location>
        <begin position="762"/>
        <end position="785"/>
    </location>
</feature>
<dbReference type="InterPro" id="IPR027267">
    <property type="entry name" value="AH/BAR_dom_sf"/>
</dbReference>
<dbReference type="Gene3D" id="1.20.1270.60">
    <property type="entry name" value="Arfaptin homology (AH) domain/BAR domain"/>
    <property type="match status" value="1"/>
</dbReference>
<name>A0A6P6RVH3_9EIME</name>
<reference evidence="3" key="1">
    <citation type="submission" date="2025-08" db="UniProtKB">
        <authorList>
            <consortium name="RefSeq"/>
        </authorList>
    </citation>
    <scope>IDENTIFICATION</scope>
</reference>
<feature type="region of interest" description="Disordered" evidence="1">
    <location>
        <begin position="607"/>
        <end position="648"/>
    </location>
</feature>
<organism evidence="2 3">
    <name type="scientific">Cyclospora cayetanensis</name>
    <dbReference type="NCBI Taxonomy" id="88456"/>
    <lineage>
        <taxon>Eukaryota</taxon>
        <taxon>Sar</taxon>
        <taxon>Alveolata</taxon>
        <taxon>Apicomplexa</taxon>
        <taxon>Conoidasida</taxon>
        <taxon>Coccidia</taxon>
        <taxon>Eucoccidiorida</taxon>
        <taxon>Eimeriorina</taxon>
        <taxon>Eimeriidae</taxon>
        <taxon>Cyclospora</taxon>
    </lineage>
</organism>
<evidence type="ECO:0000313" key="3">
    <source>
        <dbReference type="RefSeq" id="XP_026191115.1"/>
    </source>
</evidence>
<evidence type="ECO:0000313" key="2">
    <source>
        <dbReference type="Proteomes" id="UP000515125"/>
    </source>
</evidence>
<proteinExistence type="predicted"/>
<evidence type="ECO:0000256" key="1">
    <source>
        <dbReference type="SAM" id="MobiDB-lite"/>
    </source>
</evidence>
<gene>
    <name evidence="3" type="primary">LOC34622086</name>
</gene>
<dbReference type="AlphaFoldDB" id="A0A6P6RVH3"/>
<keyword evidence="2" id="KW-1185">Reference proteome</keyword>